<reference evidence="1 2" key="1">
    <citation type="submission" date="2018-01" db="EMBL/GenBank/DDBJ databases">
        <authorList>
            <person name="Gaut B.S."/>
            <person name="Morton B.R."/>
            <person name="Clegg M.T."/>
            <person name="Duvall M.R."/>
        </authorList>
    </citation>
    <scope>NUCLEOTIDE SEQUENCE [LARGE SCALE GENOMIC DNA]</scope>
    <source>
        <strain evidence="1">Cupriavidus taiwanensis LMG 19425</strain>
        <plasmid evidence="2">Plasmid ii</plasmid>
    </source>
</reference>
<gene>
    <name evidence="1" type="ORF">CT19425_MP70154</name>
</gene>
<dbReference type="AlphaFoldDB" id="A0A375IMX8"/>
<evidence type="ECO:0000313" key="2">
    <source>
        <dbReference type="Proteomes" id="UP000255505"/>
    </source>
</evidence>
<sequence>MDLTRTIVIGNSGSGKSWLSERIANHLGTPWVDLDLIHWQPGGYNLPRSREDALELARQAAAPESWVIEGIYGWLVRDLLPRATTLLWLCIEEAECVANIKQRGMQRGGSEESFDALLAWAESYRAREGSSSHSAHAHLFDPFGGSKLLLHNKDEVTAFASFAQSTSNG</sequence>
<evidence type="ECO:0000313" key="1">
    <source>
        <dbReference type="EMBL" id="SPK75994.1"/>
    </source>
</evidence>
<name>A0A375IMX8_9BURK</name>
<dbReference type="PANTHER" id="PTHR37816:SF1">
    <property type="entry name" value="TOXIN"/>
    <property type="match status" value="1"/>
</dbReference>
<accession>A0A375IMX8</accession>
<dbReference type="Gene3D" id="3.40.50.300">
    <property type="entry name" value="P-loop containing nucleotide triphosphate hydrolases"/>
    <property type="match status" value="1"/>
</dbReference>
<dbReference type="SUPFAM" id="SSF52540">
    <property type="entry name" value="P-loop containing nucleoside triphosphate hydrolases"/>
    <property type="match status" value="1"/>
</dbReference>
<dbReference type="PANTHER" id="PTHR37816">
    <property type="entry name" value="YALI0E33011P"/>
    <property type="match status" value="1"/>
</dbReference>
<keyword evidence="1" id="KW-0614">Plasmid</keyword>
<proteinExistence type="predicted"/>
<evidence type="ECO:0008006" key="3">
    <source>
        <dbReference type="Google" id="ProtNLM"/>
    </source>
</evidence>
<protein>
    <recommendedName>
        <fullName evidence="3">Adenylate kinase</fullName>
    </recommendedName>
</protein>
<dbReference type="InterPro" id="IPR027417">
    <property type="entry name" value="P-loop_NTPase"/>
</dbReference>
<geneLocation type="plasmid" evidence="1">
    <name>II</name>
</geneLocation>
<organism evidence="1 2">
    <name type="scientific">Cupriavidus taiwanensis</name>
    <dbReference type="NCBI Taxonomy" id="164546"/>
    <lineage>
        <taxon>Bacteria</taxon>
        <taxon>Pseudomonadati</taxon>
        <taxon>Pseudomonadota</taxon>
        <taxon>Betaproteobacteria</taxon>
        <taxon>Burkholderiales</taxon>
        <taxon>Burkholderiaceae</taxon>
        <taxon>Cupriavidus</taxon>
    </lineage>
</organism>
<dbReference type="RefSeq" id="WP_115666500.1">
    <property type="nucleotide sequence ID" value="NZ_LT991977.1"/>
</dbReference>
<dbReference type="InterPro" id="IPR052922">
    <property type="entry name" value="Cytidylate_Kinase-2"/>
</dbReference>
<dbReference type="EMBL" id="LT991977">
    <property type="protein sequence ID" value="SPK75994.1"/>
    <property type="molecule type" value="Genomic_DNA"/>
</dbReference>
<dbReference type="Proteomes" id="UP000255505">
    <property type="component" value="Plasmid II"/>
</dbReference>